<proteinExistence type="predicted"/>
<keyword evidence="4" id="KW-1185">Reference proteome</keyword>
<protein>
    <recommendedName>
        <fullName evidence="5">TrbL/VirB6 plasmid conjugal transfer protein</fullName>
    </recommendedName>
</protein>
<feature type="transmembrane region" description="Helical" evidence="2">
    <location>
        <begin position="231"/>
        <end position="254"/>
    </location>
</feature>
<gene>
    <name evidence="3" type="ORF">SAMN04489712_10220</name>
</gene>
<keyword evidence="2" id="KW-0472">Membrane</keyword>
<feature type="transmembrane region" description="Helical" evidence="2">
    <location>
        <begin position="172"/>
        <end position="194"/>
    </location>
</feature>
<feature type="transmembrane region" description="Helical" evidence="2">
    <location>
        <begin position="86"/>
        <end position="103"/>
    </location>
</feature>
<feature type="compositionally biased region" description="Basic and acidic residues" evidence="1">
    <location>
        <begin position="414"/>
        <end position="424"/>
    </location>
</feature>
<dbReference type="AlphaFoldDB" id="A0A1H5UTY4"/>
<feature type="transmembrane region" description="Helical" evidence="2">
    <location>
        <begin position="115"/>
        <end position="135"/>
    </location>
</feature>
<reference evidence="4" key="1">
    <citation type="submission" date="2016-10" db="EMBL/GenBank/DDBJ databases">
        <authorList>
            <person name="Varghese N."/>
            <person name="Submissions S."/>
        </authorList>
    </citation>
    <scope>NUCLEOTIDE SEQUENCE [LARGE SCALE GENOMIC DNA]</scope>
    <source>
        <strain evidence="4">DSM 43163</strain>
    </source>
</reference>
<feature type="compositionally biased region" description="Polar residues" evidence="1">
    <location>
        <begin position="321"/>
        <end position="332"/>
    </location>
</feature>
<evidence type="ECO:0008006" key="5">
    <source>
        <dbReference type="Google" id="ProtNLM"/>
    </source>
</evidence>
<name>A0A1H5UTY4_9ACTN</name>
<dbReference type="Pfam" id="PF19590">
    <property type="entry name" value="TrbL_3"/>
    <property type="match status" value="1"/>
</dbReference>
<evidence type="ECO:0000256" key="2">
    <source>
        <dbReference type="SAM" id="Phobius"/>
    </source>
</evidence>
<evidence type="ECO:0000313" key="3">
    <source>
        <dbReference type="EMBL" id="SEF78420.1"/>
    </source>
</evidence>
<evidence type="ECO:0000313" key="4">
    <source>
        <dbReference type="Proteomes" id="UP000236723"/>
    </source>
</evidence>
<feature type="transmembrane region" description="Helical" evidence="2">
    <location>
        <begin position="201"/>
        <end position="225"/>
    </location>
</feature>
<sequence>MPTPEPCSNPTDPGCVQQSPESEDTGGGSPFGVPGPEDIGAGALDGIADAMRAGLRWFLENTMTWWVKLDSPDLQQEPAVGQLQQFMLPITGAVAVLAMLAAAGKMALTHKANPLLNVGGGLALIAVTGAIGVALPNQLLKFGDAWSDWVIRSAAGEDFEKRMPTLLGLEGLPAALVIVFGLVAMVVAAIQAILMMFRHGALLILAGVLPLAAAGTLTGVTRPWFKKVTGWMLALIFYKPAAAAVYAAMFTLIGKGNDIRAVLMGFAMMLVSLVAFPVLLKFFTWTTGTLEAGSGGAFMGALIGGATAVGALRGPLSGSASDHASFLNQQLGPSGADTDSPEGARPQHGRSETTSADGHSATSAPGPGQGRPPGPGPGQSHPLDFQDTPSNTGQSTSGVDPDEPVGPVVWQTARNEERRGRDTLRWLNHPTGSGPSGAADSGPEGGDGGSGGSGG</sequence>
<feature type="transmembrane region" description="Helical" evidence="2">
    <location>
        <begin position="261"/>
        <end position="280"/>
    </location>
</feature>
<feature type="compositionally biased region" description="Low complexity" evidence="1">
    <location>
        <begin position="432"/>
        <end position="442"/>
    </location>
</feature>
<dbReference type="EMBL" id="FNVO01000002">
    <property type="protein sequence ID" value="SEF78420.1"/>
    <property type="molecule type" value="Genomic_DNA"/>
</dbReference>
<keyword evidence="2" id="KW-1133">Transmembrane helix</keyword>
<feature type="region of interest" description="Disordered" evidence="1">
    <location>
        <begin position="321"/>
        <end position="455"/>
    </location>
</feature>
<feature type="compositionally biased region" description="Gly residues" evidence="1">
    <location>
        <begin position="443"/>
        <end position="455"/>
    </location>
</feature>
<keyword evidence="2" id="KW-0812">Transmembrane</keyword>
<feature type="region of interest" description="Disordered" evidence="1">
    <location>
        <begin position="1"/>
        <end position="38"/>
    </location>
</feature>
<accession>A0A1H5UTY4</accession>
<organism evidence="3 4">
    <name type="scientific">Thermomonospora echinospora</name>
    <dbReference type="NCBI Taxonomy" id="1992"/>
    <lineage>
        <taxon>Bacteria</taxon>
        <taxon>Bacillati</taxon>
        <taxon>Actinomycetota</taxon>
        <taxon>Actinomycetes</taxon>
        <taxon>Streptosporangiales</taxon>
        <taxon>Thermomonosporaceae</taxon>
        <taxon>Thermomonospora</taxon>
    </lineage>
</organism>
<feature type="transmembrane region" description="Helical" evidence="2">
    <location>
        <begin position="292"/>
        <end position="312"/>
    </location>
</feature>
<dbReference type="Proteomes" id="UP000236723">
    <property type="component" value="Unassembled WGS sequence"/>
</dbReference>
<feature type="compositionally biased region" description="Polar residues" evidence="1">
    <location>
        <begin position="8"/>
        <end position="20"/>
    </location>
</feature>
<feature type="compositionally biased region" description="Polar residues" evidence="1">
    <location>
        <begin position="387"/>
        <end position="397"/>
    </location>
</feature>
<evidence type="ECO:0000256" key="1">
    <source>
        <dbReference type="SAM" id="MobiDB-lite"/>
    </source>
</evidence>
<dbReference type="InterPro" id="IPR045782">
    <property type="entry name" value="TrbL_3"/>
</dbReference>
<feature type="compositionally biased region" description="Polar residues" evidence="1">
    <location>
        <begin position="352"/>
        <end position="363"/>
    </location>
</feature>